<keyword evidence="1" id="KW-0805">Transcription regulation</keyword>
<evidence type="ECO:0000259" key="4">
    <source>
        <dbReference type="PROSITE" id="PS01124"/>
    </source>
</evidence>
<dbReference type="PANTHER" id="PTHR43280:SF2">
    <property type="entry name" value="HTH-TYPE TRANSCRIPTIONAL REGULATOR EXSA"/>
    <property type="match status" value="1"/>
</dbReference>
<dbReference type="PROSITE" id="PS01124">
    <property type="entry name" value="HTH_ARAC_FAMILY_2"/>
    <property type="match status" value="1"/>
</dbReference>
<evidence type="ECO:0000256" key="2">
    <source>
        <dbReference type="ARBA" id="ARBA00023125"/>
    </source>
</evidence>
<protein>
    <submittedName>
        <fullName evidence="5">AraC-like DNA-binding protein</fullName>
    </submittedName>
</protein>
<dbReference type="InterPro" id="IPR009057">
    <property type="entry name" value="Homeodomain-like_sf"/>
</dbReference>
<dbReference type="Pfam" id="PF12833">
    <property type="entry name" value="HTH_18"/>
    <property type="match status" value="1"/>
</dbReference>
<sequence>MEFENKSILYLWNSRVMFATNNMQTDFHSHYAATLAISLEKNITIETELGKEEYRVALVGPNTYHRTVSPGVEMVALLIDPETYEFGSISESISSGEVKRLEIKKFLPLIESLWSLYYGDLNNYEATQLQINLLRTVYPFEELKTSIDPRILKIAKKIRLEVPNRIRMKEIGKDFSISEDRLIRLFKENLGIPLRRYLLWVRILRAVKEIKAGNNLTDAAHAAGFSDSAHFSRTFKENFGFIPSLFFGHLKTADVRFCESDESFH</sequence>
<dbReference type="InterPro" id="IPR018060">
    <property type="entry name" value="HTH_AraC"/>
</dbReference>
<proteinExistence type="predicted"/>
<name>A0A4R8MUX3_LEPME</name>
<dbReference type="Gene3D" id="1.10.10.60">
    <property type="entry name" value="Homeodomain-like"/>
    <property type="match status" value="1"/>
</dbReference>
<evidence type="ECO:0000256" key="3">
    <source>
        <dbReference type="ARBA" id="ARBA00023163"/>
    </source>
</evidence>
<organism evidence="5 6">
    <name type="scientific">Leptospira meyeri</name>
    <dbReference type="NCBI Taxonomy" id="29508"/>
    <lineage>
        <taxon>Bacteria</taxon>
        <taxon>Pseudomonadati</taxon>
        <taxon>Spirochaetota</taxon>
        <taxon>Spirochaetia</taxon>
        <taxon>Leptospirales</taxon>
        <taxon>Leptospiraceae</taxon>
        <taxon>Leptospira</taxon>
    </lineage>
</organism>
<evidence type="ECO:0000256" key="1">
    <source>
        <dbReference type="ARBA" id="ARBA00023015"/>
    </source>
</evidence>
<evidence type="ECO:0000313" key="5">
    <source>
        <dbReference type="EMBL" id="TDY73359.1"/>
    </source>
</evidence>
<keyword evidence="3" id="KW-0804">Transcription</keyword>
<accession>A0A4R8MUX3</accession>
<dbReference type="SMART" id="SM00342">
    <property type="entry name" value="HTH_ARAC"/>
    <property type="match status" value="1"/>
</dbReference>
<dbReference type="AlphaFoldDB" id="A0A4R8MUX3"/>
<keyword evidence="2 5" id="KW-0238">DNA-binding</keyword>
<reference evidence="5 6" key="1">
    <citation type="submission" date="2019-03" db="EMBL/GenBank/DDBJ databases">
        <title>Genomic Encyclopedia of Archaeal and Bacterial Type Strains, Phase II (KMG-II): from individual species to whole genera.</title>
        <authorList>
            <person name="Goeker M."/>
        </authorList>
    </citation>
    <scope>NUCLEOTIDE SEQUENCE [LARGE SCALE GENOMIC DNA]</scope>
    <source>
        <strain evidence="5 6">DSM 21537</strain>
    </source>
</reference>
<dbReference type="EMBL" id="SORO01000001">
    <property type="protein sequence ID" value="TDY73359.1"/>
    <property type="molecule type" value="Genomic_DNA"/>
</dbReference>
<dbReference type="GO" id="GO:0003700">
    <property type="term" value="F:DNA-binding transcription factor activity"/>
    <property type="evidence" value="ECO:0007669"/>
    <property type="project" value="InterPro"/>
</dbReference>
<dbReference type="PANTHER" id="PTHR43280">
    <property type="entry name" value="ARAC-FAMILY TRANSCRIPTIONAL REGULATOR"/>
    <property type="match status" value="1"/>
</dbReference>
<comment type="caution">
    <text evidence="5">The sequence shown here is derived from an EMBL/GenBank/DDBJ whole genome shotgun (WGS) entry which is preliminary data.</text>
</comment>
<dbReference type="Proteomes" id="UP000294684">
    <property type="component" value="Unassembled WGS sequence"/>
</dbReference>
<dbReference type="GO" id="GO:0043565">
    <property type="term" value="F:sequence-specific DNA binding"/>
    <property type="evidence" value="ECO:0007669"/>
    <property type="project" value="InterPro"/>
</dbReference>
<dbReference type="SUPFAM" id="SSF46689">
    <property type="entry name" value="Homeodomain-like"/>
    <property type="match status" value="1"/>
</dbReference>
<feature type="domain" description="HTH araC/xylS-type" evidence="4">
    <location>
        <begin position="152"/>
        <end position="249"/>
    </location>
</feature>
<dbReference type="STRING" id="1193051.LEP1GSC017_1612"/>
<gene>
    <name evidence="5" type="ORF">CLV96_2389</name>
</gene>
<evidence type="ECO:0000313" key="6">
    <source>
        <dbReference type="Proteomes" id="UP000294684"/>
    </source>
</evidence>
<keyword evidence="6" id="KW-1185">Reference proteome</keyword>